<dbReference type="Pfam" id="PF00301">
    <property type="entry name" value="Rubredoxin"/>
    <property type="match status" value="1"/>
</dbReference>
<keyword evidence="2" id="KW-0479">Metal-binding</keyword>
<dbReference type="PANTHER" id="PTHR47627">
    <property type="entry name" value="RUBREDOXIN"/>
    <property type="match status" value="1"/>
</dbReference>
<dbReference type="PANTHER" id="PTHR47627:SF1">
    <property type="entry name" value="RUBREDOXIN-1-RELATED"/>
    <property type="match status" value="1"/>
</dbReference>
<dbReference type="InterPro" id="IPR050526">
    <property type="entry name" value="Rubredoxin_ET"/>
</dbReference>
<evidence type="ECO:0000259" key="7">
    <source>
        <dbReference type="PROSITE" id="PS50903"/>
    </source>
</evidence>
<organism evidence="8 9">
    <name type="scientific">Apatococcus lobatus</name>
    <dbReference type="NCBI Taxonomy" id="904363"/>
    <lineage>
        <taxon>Eukaryota</taxon>
        <taxon>Viridiplantae</taxon>
        <taxon>Chlorophyta</taxon>
        <taxon>core chlorophytes</taxon>
        <taxon>Trebouxiophyceae</taxon>
        <taxon>Chlorellales</taxon>
        <taxon>Chlorellaceae</taxon>
        <taxon>Apatococcus</taxon>
    </lineage>
</organism>
<protein>
    <recommendedName>
        <fullName evidence="7">Rubredoxin-like domain-containing protein</fullName>
    </recommendedName>
</protein>
<dbReference type="PRINTS" id="PR00163">
    <property type="entry name" value="RUBREDOXIN"/>
</dbReference>
<dbReference type="GO" id="GO:0009507">
    <property type="term" value="C:chloroplast"/>
    <property type="evidence" value="ECO:0007669"/>
    <property type="project" value="TreeGrafter"/>
</dbReference>
<feature type="domain" description="Rubredoxin-like" evidence="7">
    <location>
        <begin position="110"/>
        <end position="161"/>
    </location>
</feature>
<dbReference type="GO" id="GO:0005506">
    <property type="term" value="F:iron ion binding"/>
    <property type="evidence" value="ECO:0007669"/>
    <property type="project" value="InterPro"/>
</dbReference>
<accession>A0AAW1S3S8</accession>
<dbReference type="Proteomes" id="UP001438707">
    <property type="component" value="Unassembled WGS sequence"/>
</dbReference>
<evidence type="ECO:0000256" key="6">
    <source>
        <dbReference type="SAM" id="Phobius"/>
    </source>
</evidence>
<dbReference type="InterPro" id="IPR024935">
    <property type="entry name" value="Rubredoxin_dom"/>
</dbReference>
<dbReference type="AlphaFoldDB" id="A0AAW1S3S8"/>
<dbReference type="CDD" id="cd00730">
    <property type="entry name" value="rubredoxin"/>
    <property type="match status" value="1"/>
</dbReference>
<dbReference type="EMBL" id="JALJOS010000004">
    <property type="protein sequence ID" value="KAK9840306.1"/>
    <property type="molecule type" value="Genomic_DNA"/>
</dbReference>
<keyword evidence="4" id="KW-0408">Iron</keyword>
<keyword evidence="3" id="KW-0249">Electron transport</keyword>
<sequence length="208" mass="22875">MTCQSLSKLASSGCETCQLQTRTQRTKHSSCSTRCNAAPRKTLVVRKPQQLIQHSLLSRRTVLCRVSTEQEGTTGQEKGAELQNDDSDSARKQREADQLRAAEKFMVVGTGEAECTSCGFIYDPRKGDPEYPVGPGTQFSNLPGDWQCPICGAGKRSFQNKAKTLAGFEQNMQYGFGTNTMTSGQKSLLIYGSLIAFFGLFLFGYLLQ</sequence>
<dbReference type="Gene3D" id="2.20.28.10">
    <property type="match status" value="1"/>
</dbReference>
<keyword evidence="1" id="KW-0813">Transport</keyword>
<dbReference type="GO" id="GO:0043448">
    <property type="term" value="P:alkane catabolic process"/>
    <property type="evidence" value="ECO:0007669"/>
    <property type="project" value="TreeGrafter"/>
</dbReference>
<evidence type="ECO:0000256" key="1">
    <source>
        <dbReference type="ARBA" id="ARBA00022448"/>
    </source>
</evidence>
<keyword evidence="6" id="KW-0812">Transmembrane</keyword>
<gene>
    <name evidence="8" type="ORF">WJX74_007252</name>
</gene>
<proteinExistence type="predicted"/>
<dbReference type="PROSITE" id="PS50903">
    <property type="entry name" value="RUBREDOXIN_LIKE"/>
    <property type="match status" value="1"/>
</dbReference>
<comment type="caution">
    <text evidence="8">The sequence shown here is derived from an EMBL/GenBank/DDBJ whole genome shotgun (WGS) entry which is preliminary data.</text>
</comment>
<evidence type="ECO:0000313" key="9">
    <source>
        <dbReference type="Proteomes" id="UP001438707"/>
    </source>
</evidence>
<keyword evidence="9" id="KW-1185">Reference proteome</keyword>
<evidence type="ECO:0000256" key="3">
    <source>
        <dbReference type="ARBA" id="ARBA00022982"/>
    </source>
</evidence>
<reference evidence="8 9" key="1">
    <citation type="journal article" date="2024" name="Nat. Commun.">
        <title>Phylogenomics reveals the evolutionary origins of lichenization in chlorophyte algae.</title>
        <authorList>
            <person name="Puginier C."/>
            <person name="Libourel C."/>
            <person name="Otte J."/>
            <person name="Skaloud P."/>
            <person name="Haon M."/>
            <person name="Grisel S."/>
            <person name="Petersen M."/>
            <person name="Berrin J.G."/>
            <person name="Delaux P.M."/>
            <person name="Dal Grande F."/>
            <person name="Keller J."/>
        </authorList>
    </citation>
    <scope>NUCLEOTIDE SEQUENCE [LARGE SCALE GENOMIC DNA]</scope>
    <source>
        <strain evidence="8 9">SAG 2145</strain>
    </source>
</reference>
<dbReference type="SUPFAM" id="SSF57802">
    <property type="entry name" value="Rubredoxin-like"/>
    <property type="match status" value="1"/>
</dbReference>
<name>A0AAW1S3S8_9CHLO</name>
<evidence type="ECO:0000313" key="8">
    <source>
        <dbReference type="EMBL" id="KAK9840306.1"/>
    </source>
</evidence>
<feature type="transmembrane region" description="Helical" evidence="6">
    <location>
        <begin position="188"/>
        <end position="207"/>
    </location>
</feature>
<keyword evidence="6" id="KW-0472">Membrane</keyword>
<keyword evidence="6" id="KW-1133">Transmembrane helix</keyword>
<dbReference type="FunFam" id="2.20.28.10:FF:000001">
    <property type="entry name" value="Rubredoxin"/>
    <property type="match status" value="1"/>
</dbReference>
<dbReference type="GO" id="GO:0009055">
    <property type="term" value="F:electron transfer activity"/>
    <property type="evidence" value="ECO:0007669"/>
    <property type="project" value="TreeGrafter"/>
</dbReference>
<feature type="region of interest" description="Disordered" evidence="5">
    <location>
        <begin position="68"/>
        <end position="95"/>
    </location>
</feature>
<evidence type="ECO:0000256" key="5">
    <source>
        <dbReference type="SAM" id="MobiDB-lite"/>
    </source>
</evidence>
<evidence type="ECO:0000256" key="2">
    <source>
        <dbReference type="ARBA" id="ARBA00022723"/>
    </source>
</evidence>
<dbReference type="InterPro" id="IPR024934">
    <property type="entry name" value="Rubredoxin-like_dom"/>
</dbReference>
<evidence type="ECO:0000256" key="4">
    <source>
        <dbReference type="ARBA" id="ARBA00023004"/>
    </source>
</evidence>